<feature type="domain" description="TniQ" evidence="1">
    <location>
        <begin position="64"/>
        <end position="155"/>
    </location>
</feature>
<gene>
    <name evidence="2" type="ORF">THIARS_50200</name>
</gene>
<proteinExistence type="predicted"/>
<sequence length="387" mass="41539">MIPNFPAGATIGAIHASCVHMGRFVSVAKSAPNIYGMRTDPANRFGLMADAFANTALEGTITGDELIECHTALPIFGSLLTPESRALWKAAQLAGDTNAWMRYFPPNTSGNIFAETPRMCSSCVDEDVARFGVPYWRVQHQLSWVASCHDHGQALHDRCEECGAPFPHGLKMLIPGSSCVACKSTRTRPLEAVTPSSGRTALEGVLARAFRSQAPELAPEVRVHLLREAFAGKDAAAIVKRFMAFWRAKGMTGLERTLGCAIPQKGLTRLIASGAGQVPVAVLLSLVTFAALEVGEKGVAKAIDLAREQEARLLRADADTRHSDVLSEALAAQARALSMPPEVVELLLRDDLSGAYILVGGLNVASMVDRLPAQHRSAFRFALRSQG</sequence>
<protein>
    <recommendedName>
        <fullName evidence="1">TniQ domain-containing protein</fullName>
    </recommendedName>
</protein>
<reference evidence="2 3" key="1">
    <citation type="submission" date="2016-06" db="EMBL/GenBank/DDBJ databases">
        <authorList>
            <person name="Kjaerup R.B."/>
            <person name="Dalgaard T.S."/>
            <person name="Juul-Madsen H.R."/>
        </authorList>
    </citation>
    <scope>NUCLEOTIDE SEQUENCE [LARGE SCALE GENOMIC DNA]</scope>
    <source>
        <strain evidence="2 3">DSM 16361</strain>
    </source>
</reference>
<accession>A0A238D119</accession>
<dbReference type="AlphaFoldDB" id="A0A238D119"/>
<dbReference type="RefSeq" id="WP_094159363.1">
    <property type="nucleotide sequence ID" value="NZ_LT592170.1"/>
</dbReference>
<organism evidence="2 3">
    <name type="scientific">Thiomonas delicata</name>
    <name type="common">Thiomonas cuprina</name>
    <dbReference type="NCBI Taxonomy" id="364030"/>
    <lineage>
        <taxon>Bacteria</taxon>
        <taxon>Pseudomonadati</taxon>
        <taxon>Pseudomonadota</taxon>
        <taxon>Betaproteobacteria</taxon>
        <taxon>Burkholderiales</taxon>
        <taxon>Thiomonas</taxon>
    </lineage>
</organism>
<dbReference type="Pfam" id="PF06527">
    <property type="entry name" value="TniQ"/>
    <property type="match status" value="1"/>
</dbReference>
<name>A0A238D119_THIDL</name>
<dbReference type="InterPro" id="IPR009492">
    <property type="entry name" value="TniQ"/>
</dbReference>
<dbReference type="EMBL" id="FLMQ01000045">
    <property type="protein sequence ID" value="SBP86952.1"/>
    <property type="molecule type" value="Genomic_DNA"/>
</dbReference>
<evidence type="ECO:0000313" key="2">
    <source>
        <dbReference type="EMBL" id="SBP86952.1"/>
    </source>
</evidence>
<evidence type="ECO:0000259" key="1">
    <source>
        <dbReference type="Pfam" id="PF06527"/>
    </source>
</evidence>
<dbReference type="OrthoDB" id="470139at2"/>
<keyword evidence="3" id="KW-1185">Reference proteome</keyword>
<dbReference type="Proteomes" id="UP000214566">
    <property type="component" value="Unassembled WGS sequence"/>
</dbReference>
<evidence type="ECO:0000313" key="3">
    <source>
        <dbReference type="Proteomes" id="UP000214566"/>
    </source>
</evidence>